<reference evidence="3 4" key="1">
    <citation type="journal article" date="2014" name="BMC Genomics">
        <title>Comparative genome sequencing reveals chemotype-specific gene clusters in the toxigenic black mold Stachybotrys.</title>
        <authorList>
            <person name="Semeiks J."/>
            <person name="Borek D."/>
            <person name="Otwinowski Z."/>
            <person name="Grishin N.V."/>
        </authorList>
    </citation>
    <scope>NUCLEOTIDE SEQUENCE [LARGE SCALE GENOMIC DNA]</scope>
    <source>
        <strain evidence="4">CBS 109288 / IBT 7711</strain>
    </source>
</reference>
<organism evidence="3 4">
    <name type="scientific">Stachybotrys chartarum (strain CBS 109288 / IBT 7711)</name>
    <name type="common">Toxic black mold</name>
    <name type="synonym">Stilbospora chartarum</name>
    <dbReference type="NCBI Taxonomy" id="1280523"/>
    <lineage>
        <taxon>Eukaryota</taxon>
        <taxon>Fungi</taxon>
        <taxon>Dikarya</taxon>
        <taxon>Ascomycota</taxon>
        <taxon>Pezizomycotina</taxon>
        <taxon>Sordariomycetes</taxon>
        <taxon>Hypocreomycetidae</taxon>
        <taxon>Hypocreales</taxon>
        <taxon>Stachybotryaceae</taxon>
        <taxon>Stachybotrys</taxon>
    </lineage>
</organism>
<dbReference type="SUPFAM" id="SSF51430">
    <property type="entry name" value="NAD(P)-linked oxidoreductase"/>
    <property type="match status" value="1"/>
</dbReference>
<evidence type="ECO:0000259" key="2">
    <source>
        <dbReference type="Pfam" id="PF00248"/>
    </source>
</evidence>
<dbReference type="EMBL" id="KL648336">
    <property type="protein sequence ID" value="KEY71273.1"/>
    <property type="molecule type" value="Genomic_DNA"/>
</dbReference>
<dbReference type="Pfam" id="PF00248">
    <property type="entry name" value="Aldo_ket_red"/>
    <property type="match status" value="1"/>
</dbReference>
<dbReference type="PANTHER" id="PTHR43625">
    <property type="entry name" value="AFLATOXIN B1 ALDEHYDE REDUCTASE"/>
    <property type="match status" value="1"/>
</dbReference>
<feature type="domain" description="NADP-dependent oxidoreductase" evidence="2">
    <location>
        <begin position="13"/>
        <end position="310"/>
    </location>
</feature>
<gene>
    <name evidence="3" type="ORF">S7711_08855</name>
</gene>
<accession>A0A084B144</accession>
<evidence type="ECO:0000313" key="3">
    <source>
        <dbReference type="EMBL" id="KEY71273.1"/>
    </source>
</evidence>
<dbReference type="Gene3D" id="3.20.20.100">
    <property type="entry name" value="NADP-dependent oxidoreductase domain"/>
    <property type="match status" value="1"/>
</dbReference>
<dbReference type="OrthoDB" id="37537at2759"/>
<name>A0A084B144_STACB</name>
<dbReference type="CDD" id="cd19077">
    <property type="entry name" value="AKR_AKR8A1-2"/>
    <property type="match status" value="1"/>
</dbReference>
<dbReference type="GO" id="GO:0016491">
    <property type="term" value="F:oxidoreductase activity"/>
    <property type="evidence" value="ECO:0007669"/>
    <property type="project" value="UniProtKB-KW"/>
</dbReference>
<dbReference type="AlphaFoldDB" id="A0A084B144"/>
<protein>
    <recommendedName>
        <fullName evidence="2">NADP-dependent oxidoreductase domain-containing protein</fullName>
    </recommendedName>
</protein>
<dbReference type="PANTHER" id="PTHR43625:SF78">
    <property type="entry name" value="PYRIDOXAL REDUCTASE-RELATED"/>
    <property type="match status" value="1"/>
</dbReference>
<dbReference type="InterPro" id="IPR023210">
    <property type="entry name" value="NADP_OxRdtase_dom"/>
</dbReference>
<proteinExistence type="predicted"/>
<keyword evidence="1" id="KW-0560">Oxidoreductase</keyword>
<dbReference type="HOGENOM" id="CLU_023205_2_1_1"/>
<dbReference type="Proteomes" id="UP000028045">
    <property type="component" value="Unassembled WGS sequence"/>
</dbReference>
<dbReference type="GO" id="GO:0005737">
    <property type="term" value="C:cytoplasm"/>
    <property type="evidence" value="ECO:0007669"/>
    <property type="project" value="TreeGrafter"/>
</dbReference>
<dbReference type="InterPro" id="IPR050791">
    <property type="entry name" value="Aldo-Keto_reductase"/>
</dbReference>
<sequence>MTHTILGKPVGDIGYGMMGITFGRKPLPEEEAFAAIKAALDSGCNYFNGGDFYGTPECNSLTLLRKYYEKYPEDADRIVLNVKGTTVNLQPTGDREGVIASVENSLRWLGPVGRIDQFEPARKDLNHDYEEVTLKTIDEYVQAGKIGAIAVSEINANTLRSAAKKFKITSVEVELSLFCPEPLKNGILDAAAELDIPVLAYSPLGRGFLGGQLKSPDDIPEGDYRSHLPRYQGDNFYKNLELVDKVNEIAVRKGCTPGQIAINWILAISRRPGMPKIIPIPGSTNPNRIRENATKVDLTQADMEDIDKILDSFVSAGDRYPAPAMRNLEL</sequence>
<dbReference type="InterPro" id="IPR036812">
    <property type="entry name" value="NAD(P)_OxRdtase_dom_sf"/>
</dbReference>
<evidence type="ECO:0000256" key="1">
    <source>
        <dbReference type="ARBA" id="ARBA00023002"/>
    </source>
</evidence>
<evidence type="ECO:0000313" key="4">
    <source>
        <dbReference type="Proteomes" id="UP000028045"/>
    </source>
</evidence>
<keyword evidence="4" id="KW-1185">Reference proteome</keyword>